<keyword evidence="3" id="KW-1185">Reference proteome</keyword>
<reference evidence="2 3" key="1">
    <citation type="submission" date="2019-02" db="EMBL/GenBank/DDBJ databases">
        <title>Deep-cultivation of Planctomycetes and their phenomic and genomic characterization uncovers novel biology.</title>
        <authorList>
            <person name="Wiegand S."/>
            <person name="Jogler M."/>
            <person name="Boedeker C."/>
            <person name="Pinto D."/>
            <person name="Vollmers J."/>
            <person name="Rivas-Marin E."/>
            <person name="Kohn T."/>
            <person name="Peeters S.H."/>
            <person name="Heuer A."/>
            <person name="Rast P."/>
            <person name="Oberbeckmann S."/>
            <person name="Bunk B."/>
            <person name="Jeske O."/>
            <person name="Meyerdierks A."/>
            <person name="Storesund J.E."/>
            <person name="Kallscheuer N."/>
            <person name="Luecker S."/>
            <person name="Lage O.M."/>
            <person name="Pohl T."/>
            <person name="Merkel B.J."/>
            <person name="Hornburger P."/>
            <person name="Mueller R.-W."/>
            <person name="Bruemmer F."/>
            <person name="Labrenz M."/>
            <person name="Spormann A.M."/>
            <person name="Op den Camp H."/>
            <person name="Overmann J."/>
            <person name="Amann R."/>
            <person name="Jetten M.S.M."/>
            <person name="Mascher T."/>
            <person name="Medema M.H."/>
            <person name="Devos D.P."/>
            <person name="Kaster A.-K."/>
            <person name="Ovreas L."/>
            <person name="Rohde M."/>
            <person name="Galperin M.Y."/>
            <person name="Jogler C."/>
        </authorList>
    </citation>
    <scope>NUCLEOTIDE SEQUENCE [LARGE SCALE GENOMIC DNA]</scope>
    <source>
        <strain evidence="2 3">Pan44</strain>
    </source>
</reference>
<organism evidence="2 3">
    <name type="scientific">Caulifigura coniformis</name>
    <dbReference type="NCBI Taxonomy" id="2527983"/>
    <lineage>
        <taxon>Bacteria</taxon>
        <taxon>Pseudomonadati</taxon>
        <taxon>Planctomycetota</taxon>
        <taxon>Planctomycetia</taxon>
        <taxon>Planctomycetales</taxon>
        <taxon>Planctomycetaceae</taxon>
        <taxon>Caulifigura</taxon>
    </lineage>
</organism>
<dbReference type="KEGG" id="ccos:Pan44_54170"/>
<protein>
    <submittedName>
        <fullName evidence="2">Uncharacterized protein</fullName>
    </submittedName>
</protein>
<sequence>MCGWSCTPRPLFLRKFSRRIGRAWVVRTWSRPGRCVCRQVDGGCVHRFSIMTGAVARGARYSVLGTRKCLGGWGLGRGESLFHGRSTFVTASHFAAMAQPNVELAHFEEVTSPVPRLQSQRGAPESKPRVSQETNCFAWLLHSMKSKKNGAGGPSCRLALPPLEVLKPHGVPVGNRSFRAGWRGVDGRLSRVDRVHGPSDRPWRVARGGRSPCGPPRAGGLKQNAPAGQGPAGAFEPRPSTT</sequence>
<name>A0A517SMK2_9PLAN</name>
<feature type="region of interest" description="Disordered" evidence="1">
    <location>
        <begin position="194"/>
        <end position="242"/>
    </location>
</feature>
<dbReference type="EMBL" id="CP036271">
    <property type="protein sequence ID" value="QDT57349.1"/>
    <property type="molecule type" value="Genomic_DNA"/>
</dbReference>
<evidence type="ECO:0000313" key="2">
    <source>
        <dbReference type="EMBL" id="QDT57349.1"/>
    </source>
</evidence>
<evidence type="ECO:0000256" key="1">
    <source>
        <dbReference type="SAM" id="MobiDB-lite"/>
    </source>
</evidence>
<proteinExistence type="predicted"/>
<accession>A0A517SMK2</accession>
<dbReference type="Proteomes" id="UP000315700">
    <property type="component" value="Chromosome"/>
</dbReference>
<feature type="compositionally biased region" description="Low complexity" evidence="1">
    <location>
        <begin position="225"/>
        <end position="234"/>
    </location>
</feature>
<dbReference type="InParanoid" id="A0A517SMK2"/>
<evidence type="ECO:0000313" key="3">
    <source>
        <dbReference type="Proteomes" id="UP000315700"/>
    </source>
</evidence>
<feature type="compositionally biased region" description="Basic and acidic residues" evidence="1">
    <location>
        <begin position="194"/>
        <end position="203"/>
    </location>
</feature>
<dbReference type="AlphaFoldDB" id="A0A517SMK2"/>
<gene>
    <name evidence="2" type="ORF">Pan44_54170</name>
</gene>